<dbReference type="RefSeq" id="WP_334316323.1">
    <property type="nucleotide sequence ID" value="NZ_CP065938.1"/>
</dbReference>
<evidence type="ECO:0000259" key="6">
    <source>
        <dbReference type="PROSITE" id="PS51349"/>
    </source>
</evidence>
<dbReference type="PANTHER" id="PTHR10578:SF107">
    <property type="entry name" value="2-HYDROXYACID OXIDASE 1"/>
    <property type="match status" value="1"/>
</dbReference>
<evidence type="ECO:0000256" key="3">
    <source>
        <dbReference type="ARBA" id="ARBA00022643"/>
    </source>
</evidence>
<dbReference type="PANTHER" id="PTHR10578">
    <property type="entry name" value="S -2-HYDROXY-ACID OXIDASE-RELATED"/>
    <property type="match status" value="1"/>
</dbReference>
<gene>
    <name evidence="7" type="ORF">JBF11_06645</name>
</gene>
<comment type="similarity">
    <text evidence="5">Belongs to the FMN-dependent alpha-hydroxy acid dehydrogenase family.</text>
</comment>
<dbReference type="CDD" id="cd02809">
    <property type="entry name" value="alpha_hydroxyacid_oxid_FMN"/>
    <property type="match status" value="1"/>
</dbReference>
<proteinExistence type="inferred from homology"/>
<evidence type="ECO:0000256" key="1">
    <source>
        <dbReference type="ARBA" id="ARBA00001917"/>
    </source>
</evidence>
<name>A0ABY5Y5N7_9BACT</name>
<evidence type="ECO:0000256" key="5">
    <source>
        <dbReference type="ARBA" id="ARBA00024042"/>
    </source>
</evidence>
<dbReference type="InterPro" id="IPR037396">
    <property type="entry name" value="FMN_HAD"/>
</dbReference>
<evidence type="ECO:0000313" key="7">
    <source>
        <dbReference type="EMBL" id="UWX06756.1"/>
    </source>
</evidence>
<organism evidence="7 8">
    <name type="scientific">Taurinivorans muris</name>
    <dbReference type="NCBI Taxonomy" id="2787751"/>
    <lineage>
        <taxon>Bacteria</taxon>
        <taxon>Pseudomonadati</taxon>
        <taxon>Thermodesulfobacteriota</taxon>
        <taxon>Desulfovibrionia</taxon>
        <taxon>Desulfovibrionales</taxon>
        <taxon>Desulfovibrionaceae</taxon>
        <taxon>Taurinivorans</taxon>
    </lineage>
</organism>
<accession>A0ABY5Y5N7</accession>
<dbReference type="PROSITE" id="PS51349">
    <property type="entry name" value="FMN_HYDROXY_ACID_DH_2"/>
    <property type="match status" value="1"/>
</dbReference>
<dbReference type="EMBL" id="CP065938">
    <property type="protein sequence ID" value="UWX06756.1"/>
    <property type="molecule type" value="Genomic_DNA"/>
</dbReference>
<keyword evidence="3" id="KW-0288">FMN</keyword>
<dbReference type="Proteomes" id="UP001058120">
    <property type="component" value="Chromosome"/>
</dbReference>
<dbReference type="PIRSF" id="PIRSF000138">
    <property type="entry name" value="Al-hdrx_acd_dh"/>
    <property type="match status" value="1"/>
</dbReference>
<dbReference type="Gene3D" id="3.20.20.70">
    <property type="entry name" value="Aldolase class I"/>
    <property type="match status" value="1"/>
</dbReference>
<dbReference type="SUPFAM" id="SSF51395">
    <property type="entry name" value="FMN-linked oxidoreductases"/>
    <property type="match status" value="1"/>
</dbReference>
<feature type="domain" description="FMN hydroxy acid dehydrogenase" evidence="6">
    <location>
        <begin position="35"/>
        <end position="342"/>
    </location>
</feature>
<keyword evidence="2" id="KW-0285">Flavoprotein</keyword>
<keyword evidence="4" id="KW-0560">Oxidoreductase</keyword>
<dbReference type="SMART" id="SM01240">
    <property type="entry name" value="IMPDH"/>
    <property type="match status" value="1"/>
</dbReference>
<dbReference type="Pfam" id="PF01070">
    <property type="entry name" value="FMN_dh"/>
    <property type="match status" value="2"/>
</dbReference>
<dbReference type="InterPro" id="IPR012133">
    <property type="entry name" value="Alpha-hydoxy_acid_DH_FMN"/>
</dbReference>
<evidence type="ECO:0000313" key="8">
    <source>
        <dbReference type="Proteomes" id="UP001058120"/>
    </source>
</evidence>
<sequence length="343" mass="36241">MQEVRKIAKERMQGFCRVCPVCDGRACAGETPGMGGCGTGSSFHNNMKSLKNIHVNMRLIHEVRNPEISCSVLGMDLEIPVLAAPIGGVSFNMGGKITEEQYVKAVIDGCKESGTIGCTGDGVPAFIHESGYKAISEAGGFGIPFIKPWDSKEFDEKLEKAIEANCSIIGMDIDAAGLITLAKMGRPVSPKSPEELKTIVDKVHAKGKKFILKGIMTAADARAAADVGCDAIVVSNHGGRVLDHAMGVADVLPEIAQRVKGQLTVLADGGIRDGVDILKMLALGADAVMIGRPFSIAAVGGEKEGVKAYIEMLKGQLKSTMVLVGCPSVQETSMRLLSIPKIY</sequence>
<comment type="cofactor">
    <cofactor evidence="1">
        <name>FMN</name>
        <dbReference type="ChEBI" id="CHEBI:58210"/>
    </cofactor>
</comment>
<dbReference type="InterPro" id="IPR013785">
    <property type="entry name" value="Aldolase_TIM"/>
</dbReference>
<evidence type="ECO:0000256" key="4">
    <source>
        <dbReference type="ARBA" id="ARBA00023002"/>
    </source>
</evidence>
<reference evidence="7" key="1">
    <citation type="submission" date="2020-12" db="EMBL/GenBank/DDBJ databases">
        <title>Taurinivorans muris gen. nov., sp. nov., fundamental and realized metabolic niche of a ubiquitous sulfidogenic bacterium in the murine intestine.</title>
        <authorList>
            <person name="Ye H."/>
            <person name="Hanson B.T."/>
            <person name="Loy A."/>
        </authorList>
    </citation>
    <scope>NUCLEOTIDE SEQUENCE</scope>
    <source>
        <strain evidence="7">LT0009</strain>
    </source>
</reference>
<dbReference type="InterPro" id="IPR000262">
    <property type="entry name" value="FMN-dep_DH"/>
</dbReference>
<evidence type="ECO:0000256" key="2">
    <source>
        <dbReference type="ARBA" id="ARBA00022630"/>
    </source>
</evidence>
<protein>
    <submittedName>
        <fullName evidence="7">Alpha-hydroxy-acid oxidizing protein</fullName>
    </submittedName>
</protein>
<keyword evidence="8" id="KW-1185">Reference proteome</keyword>